<reference evidence="2" key="1">
    <citation type="submission" date="2009-08" db="EMBL/GenBank/DDBJ databases">
        <title>Annotation of Salpingoeca rosetta.</title>
        <authorList>
            <consortium name="The Broad Institute Genome Sequencing Platform"/>
            <person name="Russ C."/>
            <person name="Cuomo C."/>
            <person name="Burger G."/>
            <person name="Gray M.W."/>
            <person name="Holland P.W.H."/>
            <person name="King N."/>
            <person name="Lang F.B.F."/>
            <person name="Roger A.J."/>
            <person name="Ruiz-Trillo I."/>
            <person name="Young S.K."/>
            <person name="Zeng Q."/>
            <person name="Gargeya S."/>
            <person name="Alvarado L."/>
            <person name="Berlin A."/>
            <person name="Chapman S.B."/>
            <person name="Chen Z."/>
            <person name="Freedman E."/>
            <person name="Gellesch M."/>
            <person name="Goldberg J."/>
            <person name="Griggs A."/>
            <person name="Gujja S."/>
            <person name="Heilman E."/>
            <person name="Heiman D."/>
            <person name="Howarth C."/>
            <person name="Mehta T."/>
            <person name="Neiman D."/>
            <person name="Pearson M."/>
            <person name="Roberts A."/>
            <person name="Saif S."/>
            <person name="Shea T."/>
            <person name="Shenoy N."/>
            <person name="Sisk P."/>
            <person name="Stolte C."/>
            <person name="Sykes S."/>
            <person name="White J."/>
            <person name="Yandava C."/>
            <person name="Haas B."/>
            <person name="Nusbaum C."/>
            <person name="Birren B."/>
        </authorList>
    </citation>
    <scope>NUCLEOTIDE SEQUENCE [LARGE SCALE GENOMIC DNA]</scope>
    <source>
        <strain evidence="2">ATCC 50818</strain>
    </source>
</reference>
<evidence type="ECO:0008006" key="4">
    <source>
        <dbReference type="Google" id="ProtNLM"/>
    </source>
</evidence>
<name>F2UF89_SALR5</name>
<dbReference type="AlphaFoldDB" id="F2UF89"/>
<dbReference type="EMBL" id="GL832971">
    <property type="protein sequence ID" value="EGD75289.1"/>
    <property type="molecule type" value="Genomic_DNA"/>
</dbReference>
<dbReference type="Gene3D" id="1.10.20.10">
    <property type="entry name" value="Histone, subunit A"/>
    <property type="match status" value="1"/>
</dbReference>
<feature type="compositionally biased region" description="Acidic residues" evidence="1">
    <location>
        <begin position="34"/>
        <end position="47"/>
    </location>
</feature>
<dbReference type="KEGG" id="sre:PTSG_06941"/>
<dbReference type="GeneID" id="16072902"/>
<protein>
    <recommendedName>
        <fullName evidence="4">Bromodomain associated domain-containing protein</fullName>
    </recommendedName>
</protein>
<dbReference type="InParanoid" id="F2UF89"/>
<dbReference type="Proteomes" id="UP000007799">
    <property type="component" value="Unassembled WGS sequence"/>
</dbReference>
<organism evidence="3">
    <name type="scientific">Salpingoeca rosetta (strain ATCC 50818 / BSB-021)</name>
    <dbReference type="NCBI Taxonomy" id="946362"/>
    <lineage>
        <taxon>Eukaryota</taxon>
        <taxon>Choanoflagellata</taxon>
        <taxon>Craspedida</taxon>
        <taxon>Salpingoecidae</taxon>
        <taxon>Salpingoeca</taxon>
    </lineage>
</organism>
<evidence type="ECO:0000313" key="3">
    <source>
        <dbReference type="Proteomes" id="UP000007799"/>
    </source>
</evidence>
<evidence type="ECO:0000256" key="1">
    <source>
        <dbReference type="SAM" id="MobiDB-lite"/>
    </source>
</evidence>
<dbReference type="InterPro" id="IPR009072">
    <property type="entry name" value="Histone-fold"/>
</dbReference>
<dbReference type="RefSeq" id="XP_004992342.1">
    <property type="nucleotide sequence ID" value="XM_004992285.1"/>
</dbReference>
<sequence length="432" mass="45536">MKDGCAETTTGGGGGVKDGDDAVAEKEQAAVVEEKEEQQEDVDDVEDVIGTLRGALKSDYSGAVFPRRPQHYAPHQPLPHDHVPSSSSSSSTDVNGGHQGTTTTTTTTTPPQPQPHQSTQVLAHNPVVHNIASMSRILQLRDRLRGIKRQAGQPQAAMTDDSPQQTSMTTLASTLLAQQDVENPYVDGCRSLHTAVATLAAHAGFSCVSDHSLSVLEGATRTFIERVCQLTRTLKDHHSASASDQTLVAAAVREVTPRGLRGLSRYVQDDVMGFGEQLQQVETNLHAAIHEHEQRTPRLQSSLQHGEQGSLHTAMSPGVAAATTATAAGNGTRVKQEEMVDGGDGGNGVGVAAATMDVEQANLLSSEVFDTETGGIDAHQLPASVLQQVMPAADAIAHANGGDAWAVTARKYVVPAWKDVDPSSQVGLLSSK</sequence>
<gene>
    <name evidence="2" type="ORF">PTSG_06941</name>
</gene>
<proteinExistence type="predicted"/>
<feature type="region of interest" description="Disordered" evidence="1">
    <location>
        <begin position="1"/>
        <end position="118"/>
    </location>
</feature>
<feature type="compositionally biased region" description="Basic and acidic residues" evidence="1">
    <location>
        <begin position="17"/>
        <end position="28"/>
    </location>
</feature>
<keyword evidence="3" id="KW-1185">Reference proteome</keyword>
<accession>F2UF89</accession>
<feature type="compositionally biased region" description="Low complexity" evidence="1">
    <location>
        <begin position="101"/>
        <end position="118"/>
    </location>
</feature>
<evidence type="ECO:0000313" key="2">
    <source>
        <dbReference type="EMBL" id="EGD75289.1"/>
    </source>
</evidence>
<dbReference type="GO" id="GO:0046982">
    <property type="term" value="F:protein heterodimerization activity"/>
    <property type="evidence" value="ECO:0007669"/>
    <property type="project" value="InterPro"/>
</dbReference>
<feature type="region of interest" description="Disordered" evidence="1">
    <location>
        <begin position="292"/>
        <end position="347"/>
    </location>
</feature>
<feature type="compositionally biased region" description="Polar residues" evidence="1">
    <location>
        <begin position="297"/>
        <end position="313"/>
    </location>
</feature>